<accession>A0A6B1DWH5</accession>
<dbReference type="InterPro" id="IPR029055">
    <property type="entry name" value="Ntn_hydrolases_N"/>
</dbReference>
<dbReference type="GO" id="GO:0016811">
    <property type="term" value="F:hydrolase activity, acting on carbon-nitrogen (but not peptide) bonds, in linear amides"/>
    <property type="evidence" value="ECO:0007669"/>
    <property type="project" value="UniProtKB-ARBA"/>
</dbReference>
<dbReference type="PANTHER" id="PTHR10188">
    <property type="entry name" value="L-ASPARAGINASE"/>
    <property type="match status" value="1"/>
</dbReference>
<dbReference type="Gene3D" id="3.60.20.30">
    <property type="entry name" value="(Glycosyl)asparaginase"/>
    <property type="match status" value="1"/>
</dbReference>
<proteinExistence type="predicted"/>
<name>A0A6B1DWH5_9CHLR</name>
<feature type="binding site" evidence="2">
    <location>
        <begin position="234"/>
        <end position="237"/>
    </location>
    <ligand>
        <name>substrate</name>
    </ligand>
</feature>
<feature type="binding site" evidence="2">
    <location>
        <begin position="211"/>
        <end position="214"/>
    </location>
    <ligand>
        <name>substrate</name>
    </ligand>
</feature>
<dbReference type="Pfam" id="PF01112">
    <property type="entry name" value="Asparaginase_2"/>
    <property type="match status" value="1"/>
</dbReference>
<dbReference type="GO" id="GO:0005737">
    <property type="term" value="C:cytoplasm"/>
    <property type="evidence" value="ECO:0007669"/>
    <property type="project" value="TreeGrafter"/>
</dbReference>
<evidence type="ECO:0000313" key="4">
    <source>
        <dbReference type="EMBL" id="MYD90724.1"/>
    </source>
</evidence>
<evidence type="ECO:0000256" key="1">
    <source>
        <dbReference type="PIRSR" id="PIRSR600246-1"/>
    </source>
</evidence>
<comment type="caution">
    <text evidence="4">The sequence shown here is derived from an EMBL/GenBank/DDBJ whole genome shotgun (WGS) entry which is preliminary data.</text>
</comment>
<gene>
    <name evidence="4" type="ORF">F4Y08_10380</name>
</gene>
<feature type="site" description="Cleavage; by autolysis" evidence="3">
    <location>
        <begin position="182"/>
        <end position="183"/>
    </location>
</feature>
<evidence type="ECO:0000256" key="2">
    <source>
        <dbReference type="PIRSR" id="PIRSR600246-2"/>
    </source>
</evidence>
<dbReference type="AlphaFoldDB" id="A0A6B1DWH5"/>
<evidence type="ECO:0000256" key="3">
    <source>
        <dbReference type="PIRSR" id="PIRSR600246-3"/>
    </source>
</evidence>
<organism evidence="4">
    <name type="scientific">Caldilineaceae bacterium SB0662_bin_9</name>
    <dbReference type="NCBI Taxonomy" id="2605258"/>
    <lineage>
        <taxon>Bacteria</taxon>
        <taxon>Bacillati</taxon>
        <taxon>Chloroflexota</taxon>
        <taxon>Caldilineae</taxon>
        <taxon>Caldilineales</taxon>
        <taxon>Caldilineaceae</taxon>
    </lineage>
</organism>
<dbReference type="SUPFAM" id="SSF56235">
    <property type="entry name" value="N-terminal nucleophile aminohydrolases (Ntn hydrolases)"/>
    <property type="match status" value="1"/>
</dbReference>
<sequence length="326" mass="34211">MAGATPVIVCSENGLAAAEEAIELLRQGRCALDAAVAAATHVEQDLADNSVGRGGIPGILGNVELDASLMDGRTRQAGAVAALTWTSQAARLARAVLEETPHVLVVGEGANRLARACGLAEETLEHESGLEVWRKRFGRAGIDPDALTDDEVLTAVNRLTSQLSLLAEQDDEREIPEAPETGTVNFLVRDTDGNLASVVSTSGLGWKHPGRVGDSPIIGAGNYCDNRYGAAACTGMGELCLRTLTAKCVVDGLRGGLTLQAAGREALRELDDLPRGHGQFIGFLALAPDGRHAGFSERAGRTYGWISGGMRKGVLSPRLTLEELRG</sequence>
<dbReference type="InterPro" id="IPR000246">
    <property type="entry name" value="Peptidase_T2"/>
</dbReference>
<dbReference type="PANTHER" id="PTHR10188:SF6">
    <property type="entry name" value="N(4)-(BETA-N-ACETYLGLUCOSAMINYL)-L-ASPARAGINASE"/>
    <property type="match status" value="1"/>
</dbReference>
<reference evidence="4" key="1">
    <citation type="submission" date="2019-09" db="EMBL/GenBank/DDBJ databases">
        <title>Characterisation of the sponge microbiome using genome-centric metagenomics.</title>
        <authorList>
            <person name="Engelberts J.P."/>
            <person name="Robbins S.J."/>
            <person name="De Goeij J.M."/>
            <person name="Aranda M."/>
            <person name="Bell S.C."/>
            <person name="Webster N.S."/>
        </authorList>
    </citation>
    <scope>NUCLEOTIDE SEQUENCE</scope>
    <source>
        <strain evidence="4">SB0662_bin_9</strain>
    </source>
</reference>
<dbReference type="EMBL" id="VXPY01000074">
    <property type="protein sequence ID" value="MYD90724.1"/>
    <property type="molecule type" value="Genomic_DNA"/>
</dbReference>
<feature type="active site" description="Nucleophile" evidence="1">
    <location>
        <position position="183"/>
    </location>
</feature>
<protein>
    <submittedName>
        <fullName evidence="4">Asparaginase</fullName>
    </submittedName>
</protein>